<evidence type="ECO:0000259" key="4">
    <source>
        <dbReference type="Pfam" id="PF02872"/>
    </source>
</evidence>
<dbReference type="InterPro" id="IPR029052">
    <property type="entry name" value="Metallo-depent_PP-like"/>
</dbReference>
<gene>
    <name evidence="5" type="ORF">SAMN04515673_105152</name>
</gene>
<dbReference type="InterPro" id="IPR006179">
    <property type="entry name" value="5_nucleotidase/apyrase"/>
</dbReference>
<keyword evidence="2" id="KW-0547">Nucleotide-binding</keyword>
<dbReference type="GO" id="GO:0016787">
    <property type="term" value="F:hydrolase activity"/>
    <property type="evidence" value="ECO:0007669"/>
    <property type="project" value="UniProtKB-KW"/>
</dbReference>
<dbReference type="PRINTS" id="PR01607">
    <property type="entry name" value="APYRASEFAMLY"/>
</dbReference>
<reference evidence="5 6" key="1">
    <citation type="submission" date="2016-10" db="EMBL/GenBank/DDBJ databases">
        <authorList>
            <person name="de Groot N.N."/>
        </authorList>
    </citation>
    <scope>NUCLEOTIDE SEQUENCE [LARGE SCALE GENOMIC DNA]</scope>
    <source>
        <strain evidence="6">KMM 9023,NRIC 0796,JCM 17311,KCTC 23692</strain>
    </source>
</reference>
<keyword evidence="2" id="KW-0378">Hydrolase</keyword>
<comment type="similarity">
    <text evidence="2">Belongs to the 5'-nucleotidase family.</text>
</comment>
<dbReference type="PANTHER" id="PTHR11575:SF6">
    <property type="entry name" value="2',3'-CYCLIC-NUCLEOTIDE 2'-PHOSPHODIESTERASE_3'-NUCLEOTIDASE"/>
    <property type="match status" value="1"/>
</dbReference>
<dbReference type="SUPFAM" id="SSF55816">
    <property type="entry name" value="5'-nucleotidase (syn. UDP-sugar hydrolase), C-terminal domain"/>
    <property type="match status" value="1"/>
</dbReference>
<dbReference type="EMBL" id="FOYI01000005">
    <property type="protein sequence ID" value="SFR08932.1"/>
    <property type="molecule type" value="Genomic_DNA"/>
</dbReference>
<dbReference type="InterPro" id="IPR004843">
    <property type="entry name" value="Calcineurin-like_PHP"/>
</dbReference>
<protein>
    <submittedName>
        <fullName evidence="5">2',3'-cyclic-nucleotide 2'-phosphodiesterase / 3'-nucleotidase</fullName>
    </submittedName>
</protein>
<organism evidence="5 6">
    <name type="scientific">Poseidonocella sedimentorum</name>
    <dbReference type="NCBI Taxonomy" id="871652"/>
    <lineage>
        <taxon>Bacteria</taxon>
        <taxon>Pseudomonadati</taxon>
        <taxon>Pseudomonadota</taxon>
        <taxon>Alphaproteobacteria</taxon>
        <taxon>Rhodobacterales</taxon>
        <taxon>Roseobacteraceae</taxon>
        <taxon>Poseidonocella</taxon>
    </lineage>
</organism>
<name>A0A1I6DU95_9RHOB</name>
<dbReference type="AlphaFoldDB" id="A0A1I6DU95"/>
<feature type="domain" description="Calcineurin-like phosphoesterase" evidence="3">
    <location>
        <begin position="11"/>
        <end position="242"/>
    </location>
</feature>
<dbReference type="GO" id="GO:0030288">
    <property type="term" value="C:outer membrane-bounded periplasmic space"/>
    <property type="evidence" value="ECO:0007669"/>
    <property type="project" value="TreeGrafter"/>
</dbReference>
<dbReference type="InterPro" id="IPR036907">
    <property type="entry name" value="5'-Nucleotdase_C_sf"/>
</dbReference>
<dbReference type="InterPro" id="IPR008334">
    <property type="entry name" value="5'-Nucleotdase_C"/>
</dbReference>
<dbReference type="RefSeq" id="WP_177220511.1">
    <property type="nucleotide sequence ID" value="NZ_FOYI01000005.1"/>
</dbReference>
<evidence type="ECO:0000256" key="2">
    <source>
        <dbReference type="RuleBase" id="RU362119"/>
    </source>
</evidence>
<evidence type="ECO:0000313" key="5">
    <source>
        <dbReference type="EMBL" id="SFR08932.1"/>
    </source>
</evidence>
<keyword evidence="6" id="KW-1185">Reference proteome</keyword>
<dbReference type="PANTHER" id="PTHR11575">
    <property type="entry name" value="5'-NUCLEOTIDASE-RELATED"/>
    <property type="match status" value="1"/>
</dbReference>
<dbReference type="GO" id="GO:0000166">
    <property type="term" value="F:nucleotide binding"/>
    <property type="evidence" value="ECO:0007669"/>
    <property type="project" value="UniProtKB-KW"/>
</dbReference>
<dbReference type="Gene3D" id="3.60.21.10">
    <property type="match status" value="1"/>
</dbReference>
<dbReference type="SUPFAM" id="SSF56300">
    <property type="entry name" value="Metallo-dependent phosphatases"/>
    <property type="match status" value="1"/>
</dbReference>
<proteinExistence type="inferred from homology"/>
<dbReference type="STRING" id="871652.SAMN04515673_105152"/>
<evidence type="ECO:0000313" key="6">
    <source>
        <dbReference type="Proteomes" id="UP000199302"/>
    </source>
</evidence>
<dbReference type="Proteomes" id="UP000199302">
    <property type="component" value="Unassembled WGS sequence"/>
</dbReference>
<dbReference type="Pfam" id="PF00149">
    <property type="entry name" value="Metallophos"/>
    <property type="match status" value="1"/>
</dbReference>
<keyword evidence="1" id="KW-0732">Signal</keyword>
<accession>A0A1I6DU95</accession>
<dbReference type="Pfam" id="PF02872">
    <property type="entry name" value="5_nucleotid_C"/>
    <property type="match status" value="1"/>
</dbReference>
<evidence type="ECO:0000256" key="1">
    <source>
        <dbReference type="ARBA" id="ARBA00022729"/>
    </source>
</evidence>
<dbReference type="GO" id="GO:0009166">
    <property type="term" value="P:nucleotide catabolic process"/>
    <property type="evidence" value="ECO:0007669"/>
    <property type="project" value="InterPro"/>
</dbReference>
<evidence type="ECO:0000259" key="3">
    <source>
        <dbReference type="Pfam" id="PF00149"/>
    </source>
</evidence>
<feature type="domain" description="5'-Nucleotidase C-terminal" evidence="4">
    <location>
        <begin position="395"/>
        <end position="507"/>
    </location>
</feature>
<dbReference type="Gene3D" id="3.90.780.10">
    <property type="entry name" value="5'-Nucleotidase, C-terminal domain"/>
    <property type="match status" value="1"/>
</dbReference>
<sequence>MTCDETPPLTLRILVTGDLHAHLRAYDYLADQPSAGIGLAGLANDIDAARAAHEGPLLLVDAGDTLQGGLLGEMVSETDQVHPVVTAMNALGYDAAVPGNHDFEYGLPYLERAAAASDFVWVCANVHRLSGPTTGASVFLPWTLRRWTIEERELTVGILGCALPESLSWNRPVLDAELGADPMVEAAERAADELRMAGADVVLALAHTGIGETAEADQGETSALPLGRLPGIDCLVLGHTHLCFPGSDYAPREDVDPEAGTLAGTPAIMAGHSGSHLGVLDLALEAAPSGGWRVTGHRASCRAQTLNQPECPRLSALSEAAHENTRRFAEEPIGHTPCALNSHYSLLGNDAYLSCLSEALRRGARQEGVSDMARLITAVGPFRNGGRGGPLNFTEVPEGPVSRRHVSDLYPFENVLALIEADGAALHHWLESAASVFAEQWPDECPRPLLDPFVPSARFDALHGLRYEIDLGHPPFAGRVGPVRRNGAPLRPESKLLVATSAYRAESLIGSGLLQRDQVQVFPQTMIRRLLSQTLADPEAMARVVETSKEEVWRLTAPSGSIAQYDAPAAPAPTPQIGGISFEEPERTRDGFTQFELRFETQPLAFARPRAYVTP</sequence>